<keyword evidence="6 8" id="KW-0472">Membrane</keyword>
<evidence type="ECO:0000256" key="8">
    <source>
        <dbReference type="SAM" id="Phobius"/>
    </source>
</evidence>
<comment type="caution">
    <text evidence="7">Lacks conserved residue(s) required for the propagation of feature annotation.</text>
</comment>
<keyword evidence="3 8" id="KW-0812">Transmembrane</keyword>
<dbReference type="InterPro" id="IPR036259">
    <property type="entry name" value="MFS_trans_sf"/>
</dbReference>
<feature type="transmembrane region" description="Helical" evidence="8">
    <location>
        <begin position="43"/>
        <end position="63"/>
    </location>
</feature>
<dbReference type="InterPro" id="IPR030374">
    <property type="entry name" value="PABS"/>
</dbReference>
<feature type="domain" description="PABS" evidence="10">
    <location>
        <begin position="461"/>
        <end position="723"/>
    </location>
</feature>
<keyword evidence="2 7" id="KW-0808">Transferase</keyword>
<feature type="transmembrane region" description="Helical" evidence="8">
    <location>
        <begin position="383"/>
        <end position="406"/>
    </location>
</feature>
<feature type="transmembrane region" description="Helical" evidence="8">
    <location>
        <begin position="75"/>
        <end position="98"/>
    </location>
</feature>
<dbReference type="Gene3D" id="1.20.1250.20">
    <property type="entry name" value="MFS general substrate transporter like domains"/>
    <property type="match status" value="1"/>
</dbReference>
<feature type="transmembrane region" description="Helical" evidence="8">
    <location>
        <begin position="118"/>
        <end position="143"/>
    </location>
</feature>
<name>A0A084SF57_9BACT</name>
<dbReference type="GO" id="GO:0022857">
    <property type="term" value="F:transmembrane transporter activity"/>
    <property type="evidence" value="ECO:0007669"/>
    <property type="project" value="InterPro"/>
</dbReference>
<comment type="caution">
    <text evidence="11">The sequence shown here is derived from an EMBL/GenBank/DDBJ whole genome shotgun (WGS) entry which is preliminary data.</text>
</comment>
<evidence type="ECO:0000313" key="11">
    <source>
        <dbReference type="EMBL" id="KFA87092.1"/>
    </source>
</evidence>
<dbReference type="GO" id="GO:0006596">
    <property type="term" value="P:polyamine biosynthetic process"/>
    <property type="evidence" value="ECO:0007669"/>
    <property type="project" value="UniProtKB-UniRule"/>
</dbReference>
<dbReference type="Pfam" id="PF07690">
    <property type="entry name" value="MFS_1"/>
    <property type="match status" value="1"/>
</dbReference>
<evidence type="ECO:0000256" key="5">
    <source>
        <dbReference type="ARBA" id="ARBA00023115"/>
    </source>
</evidence>
<dbReference type="InterPro" id="IPR011701">
    <property type="entry name" value="MFS"/>
</dbReference>
<dbReference type="InterPro" id="IPR020846">
    <property type="entry name" value="MFS_dom"/>
</dbReference>
<dbReference type="EMBL" id="JPMI01000394">
    <property type="protein sequence ID" value="KFA87092.1"/>
    <property type="molecule type" value="Genomic_DNA"/>
</dbReference>
<protein>
    <recommendedName>
        <fullName evidence="13">Spermidine synthase</fullName>
    </recommendedName>
</protein>
<evidence type="ECO:0000256" key="7">
    <source>
        <dbReference type="PROSITE-ProRule" id="PRU00354"/>
    </source>
</evidence>
<feature type="transmembrane region" description="Helical" evidence="8">
    <location>
        <begin position="182"/>
        <end position="206"/>
    </location>
</feature>
<evidence type="ECO:0000256" key="4">
    <source>
        <dbReference type="ARBA" id="ARBA00022989"/>
    </source>
</evidence>
<dbReference type="GO" id="GO:0016740">
    <property type="term" value="F:transferase activity"/>
    <property type="evidence" value="ECO:0007669"/>
    <property type="project" value="UniProtKB-UniRule"/>
</dbReference>
<dbReference type="PROSITE" id="PS50850">
    <property type="entry name" value="MFS"/>
    <property type="match status" value="1"/>
</dbReference>
<sequence length="865" mass="92153">MNRISARVFAAVGLLFVASGMSGLVFEVIWVRYLTLVVGHTTFAASLVVSAFLAGLVLGSLGWGRVADRLKHPLLAYGLLEVATGVLALGITRVLASLPEWLSALGLPGGGPLPVRGVLAFLLVLPPTFVMGGTLPVLMRFVARELEGLGRSFGVLYSLNTLGAALGCGLAGFYLIGAVGLWRTAAIAAGLNVLVGLGVVLLHLWLRPEPLSTPTPAAPEAPQGGASAFQGSRRTLLVAAFALCGFASISYEVLWFRLLSTSLDSTTYAFTILLVTFLLGLVVGGFVYSLKLAGRVRDLELFVTVESLLAFAGLLSMALLGMSRPVSQLLAGLVGGWGPNAVYVGMLLHAALVILVPASLIGVIFPLLVQLTTRHVANAASNVGLLYSVNTLGGIVGSLAVGFVLVPAMGTQWTFILVCALNMALALGVQALDTEAQPRARRSMWAGAALLGVAVVMVPGDLLVRAFADHVDSRVRFVREGVDGALAVLEYDSESVCDSGLYACGPGCREKGFRHQQLLFGSVSYANTALPRKRYMATLAHLPMLLHPEPKEVLQVCFGTGSTAGSFASHPGLRSLTIVDTNPDVLAAAPHFAEHNHGAAEDPRTHVVFDDGRHFLLASQGRYDVISFEPPPPRSAGVVGLYTTEFYREVKQRLTPGGVLAQWIPLQQQPDNLTRGMVASLLEAFSEVTLWIPSDYEAVLVAADRPLGVDVAGWETRWAQASVARSLADVGFTSPYGLMGTYVAGTEALKRWTRGYASVTDDHPAVEYFLFNADKPFDPEALLAMAERPTVVRGEGLDGVRLARELEANRRVLESTRLKRGGEWDAARARVEEARAQVGNNAFLSFLLDLELDCLRPAGALTSRQ</sequence>
<evidence type="ECO:0000256" key="2">
    <source>
        <dbReference type="ARBA" id="ARBA00022679"/>
    </source>
</evidence>
<dbReference type="PANTHER" id="PTHR43317:SF1">
    <property type="entry name" value="THERMOSPERMINE SYNTHASE ACAULIS5"/>
    <property type="match status" value="1"/>
</dbReference>
<evidence type="ECO:0000256" key="6">
    <source>
        <dbReference type="ARBA" id="ARBA00023136"/>
    </source>
</evidence>
<dbReference type="PANTHER" id="PTHR43317">
    <property type="entry name" value="THERMOSPERMINE SYNTHASE ACAULIS5"/>
    <property type="match status" value="1"/>
</dbReference>
<dbReference type="Proteomes" id="UP000028547">
    <property type="component" value="Unassembled WGS sequence"/>
</dbReference>
<organism evidence="11 12">
    <name type="scientific">Archangium violaceum Cb vi76</name>
    <dbReference type="NCBI Taxonomy" id="1406225"/>
    <lineage>
        <taxon>Bacteria</taxon>
        <taxon>Pseudomonadati</taxon>
        <taxon>Myxococcota</taxon>
        <taxon>Myxococcia</taxon>
        <taxon>Myxococcales</taxon>
        <taxon>Cystobacterineae</taxon>
        <taxon>Archangiaceae</taxon>
        <taxon>Archangium</taxon>
    </lineage>
</organism>
<comment type="similarity">
    <text evidence="1">Belongs to the spermidine/spermine synthase family.</text>
</comment>
<evidence type="ECO:0000259" key="9">
    <source>
        <dbReference type="PROSITE" id="PS50850"/>
    </source>
</evidence>
<evidence type="ECO:0008006" key="13">
    <source>
        <dbReference type="Google" id="ProtNLM"/>
    </source>
</evidence>
<dbReference type="NCBIfam" id="NF037959">
    <property type="entry name" value="MFS_SpdSyn"/>
    <property type="match status" value="2"/>
</dbReference>
<feature type="transmembrane region" description="Helical" evidence="8">
    <location>
        <begin position="155"/>
        <end position="176"/>
    </location>
</feature>
<accession>A0A084SF57</accession>
<dbReference type="RefSeq" id="WP_043413632.1">
    <property type="nucleotide sequence ID" value="NZ_JPMI01000394.1"/>
</dbReference>
<feature type="transmembrane region" description="Helical" evidence="8">
    <location>
        <begin position="236"/>
        <end position="256"/>
    </location>
</feature>
<dbReference type="InterPro" id="IPR029063">
    <property type="entry name" value="SAM-dependent_MTases_sf"/>
</dbReference>
<evidence type="ECO:0000313" key="12">
    <source>
        <dbReference type="Proteomes" id="UP000028547"/>
    </source>
</evidence>
<feature type="transmembrane region" description="Helical" evidence="8">
    <location>
        <begin position="412"/>
        <end position="432"/>
    </location>
</feature>
<feature type="transmembrane region" description="Helical" evidence="8">
    <location>
        <begin position="444"/>
        <end position="468"/>
    </location>
</feature>
<dbReference type="Gene3D" id="3.40.50.150">
    <property type="entry name" value="Vaccinia Virus protein VP39"/>
    <property type="match status" value="1"/>
</dbReference>
<dbReference type="AlphaFoldDB" id="A0A084SF57"/>
<feature type="transmembrane region" description="Helical" evidence="8">
    <location>
        <begin position="301"/>
        <end position="322"/>
    </location>
</feature>
<evidence type="ECO:0000256" key="3">
    <source>
        <dbReference type="ARBA" id="ARBA00022692"/>
    </source>
</evidence>
<reference evidence="11 12" key="1">
    <citation type="submission" date="2014-07" db="EMBL/GenBank/DDBJ databases">
        <title>Draft Genome Sequence of Gephyronic Acid Producer, Cystobacter violaceus Strain Cb vi76.</title>
        <authorList>
            <person name="Stevens D.C."/>
            <person name="Young J."/>
            <person name="Carmichael R."/>
            <person name="Tan J."/>
            <person name="Taylor R.E."/>
        </authorList>
    </citation>
    <scope>NUCLEOTIDE SEQUENCE [LARGE SCALE GENOMIC DNA]</scope>
    <source>
        <strain evidence="11 12">Cb vi76</strain>
    </source>
</reference>
<feature type="transmembrane region" description="Helical" evidence="8">
    <location>
        <begin position="342"/>
        <end position="371"/>
    </location>
</feature>
<keyword evidence="4 8" id="KW-1133">Transmembrane helix</keyword>
<evidence type="ECO:0000259" key="10">
    <source>
        <dbReference type="PROSITE" id="PS51006"/>
    </source>
</evidence>
<gene>
    <name evidence="11" type="ORF">Q664_50385</name>
</gene>
<feature type="domain" description="Major facilitator superfamily (MFS) profile" evidence="9">
    <location>
        <begin position="8"/>
        <end position="437"/>
    </location>
</feature>
<dbReference type="Pfam" id="PF01564">
    <property type="entry name" value="Spermine_synth"/>
    <property type="match status" value="1"/>
</dbReference>
<evidence type="ECO:0000256" key="1">
    <source>
        <dbReference type="ARBA" id="ARBA00007867"/>
    </source>
</evidence>
<keyword evidence="5 7" id="KW-0620">Polyamine biosynthesis</keyword>
<dbReference type="PROSITE" id="PS51006">
    <property type="entry name" value="PABS_2"/>
    <property type="match status" value="1"/>
</dbReference>
<proteinExistence type="inferred from homology"/>
<dbReference type="SUPFAM" id="SSF53335">
    <property type="entry name" value="S-adenosyl-L-methionine-dependent methyltransferases"/>
    <property type="match status" value="1"/>
</dbReference>
<feature type="transmembrane region" description="Helical" evidence="8">
    <location>
        <begin position="268"/>
        <end position="289"/>
    </location>
</feature>
<dbReference type="SUPFAM" id="SSF103473">
    <property type="entry name" value="MFS general substrate transporter"/>
    <property type="match status" value="1"/>
</dbReference>